<dbReference type="EMBL" id="JAXIVS010000004">
    <property type="protein sequence ID" value="MDY7227531.1"/>
    <property type="molecule type" value="Genomic_DNA"/>
</dbReference>
<sequence>MHTSLGRAALLALTALASTACGGDDAPQTVLLSFKPMVGNQAFACGQTYTGLGTTATRYEPKDFRLYVHNVRLVSTGGQEVPVTLTENGDWQKDGLALLDFENKAGLCSNGTEATNNRIMGTVPAGDYSGLRFTVGVPFAMNHQDASVASTPLNVSTLFWGWAGGYKFIRLDGRTSGLPSGHNVHLGSTECQTAGPNQVTSCQQENRFEVELAGFDPEKAQNVVLDVATLLAGSDLDTNQANSAPGCMSATNDADCGPIFQRLGLAFNGTQANPANQTFFRVE</sequence>
<accession>A0ABU5H2I9</accession>
<evidence type="ECO:0000256" key="1">
    <source>
        <dbReference type="SAM" id="SignalP"/>
    </source>
</evidence>
<dbReference type="PROSITE" id="PS51257">
    <property type="entry name" value="PROKAR_LIPOPROTEIN"/>
    <property type="match status" value="1"/>
</dbReference>
<dbReference type="Pfam" id="PF20243">
    <property type="entry name" value="MbnP"/>
    <property type="match status" value="1"/>
</dbReference>
<dbReference type="InterPro" id="IPR046863">
    <property type="entry name" value="MbnP-like_dom"/>
</dbReference>
<keyword evidence="4" id="KW-1185">Reference proteome</keyword>
<reference evidence="3 4" key="1">
    <citation type="submission" date="2023-12" db="EMBL/GenBank/DDBJ databases">
        <title>the genome sequence of Hyalangium sp. s54d21.</title>
        <authorList>
            <person name="Zhang X."/>
        </authorList>
    </citation>
    <scope>NUCLEOTIDE SEQUENCE [LARGE SCALE GENOMIC DNA]</scope>
    <source>
        <strain evidence="4">s54d21</strain>
    </source>
</reference>
<feature type="domain" description="Copper-binding protein MbnP-like" evidence="2">
    <location>
        <begin position="28"/>
        <end position="249"/>
    </location>
</feature>
<protein>
    <submittedName>
        <fullName evidence="3">Metallo-mystery pair system four-Cys motif protein</fullName>
    </submittedName>
</protein>
<evidence type="ECO:0000313" key="4">
    <source>
        <dbReference type="Proteomes" id="UP001291309"/>
    </source>
</evidence>
<evidence type="ECO:0000259" key="2">
    <source>
        <dbReference type="Pfam" id="PF20243"/>
    </source>
</evidence>
<proteinExistence type="predicted"/>
<feature type="chain" id="PRO_5045451331" evidence="1">
    <location>
        <begin position="23"/>
        <end position="283"/>
    </location>
</feature>
<dbReference type="RefSeq" id="WP_321546252.1">
    <property type="nucleotide sequence ID" value="NZ_JAXIVS010000004.1"/>
</dbReference>
<dbReference type="NCBIfam" id="TIGR04052">
    <property type="entry name" value="MbnP_like_WxW"/>
    <property type="match status" value="1"/>
</dbReference>
<comment type="caution">
    <text evidence="3">The sequence shown here is derived from an EMBL/GenBank/DDBJ whole genome shotgun (WGS) entry which is preliminary data.</text>
</comment>
<organism evidence="3 4">
    <name type="scientific">Hyalangium rubrum</name>
    <dbReference type="NCBI Taxonomy" id="3103134"/>
    <lineage>
        <taxon>Bacteria</taxon>
        <taxon>Pseudomonadati</taxon>
        <taxon>Myxococcota</taxon>
        <taxon>Myxococcia</taxon>
        <taxon>Myxococcales</taxon>
        <taxon>Cystobacterineae</taxon>
        <taxon>Archangiaceae</taxon>
        <taxon>Hyalangium</taxon>
    </lineage>
</organism>
<keyword evidence="1" id="KW-0732">Signal</keyword>
<feature type="signal peptide" evidence="1">
    <location>
        <begin position="1"/>
        <end position="22"/>
    </location>
</feature>
<evidence type="ECO:0000313" key="3">
    <source>
        <dbReference type="EMBL" id="MDY7227531.1"/>
    </source>
</evidence>
<name>A0ABU5H2I9_9BACT</name>
<gene>
    <name evidence="3" type="ORF">SYV04_14055</name>
</gene>
<dbReference type="Proteomes" id="UP001291309">
    <property type="component" value="Unassembled WGS sequence"/>
</dbReference>
<dbReference type="InterPro" id="IPR023977">
    <property type="entry name" value="MbnP-like"/>
</dbReference>